<comment type="caution">
    <text evidence="4">The sequence shown here is derived from an EMBL/GenBank/DDBJ whole genome shotgun (WGS) entry which is preliminary data.</text>
</comment>
<dbReference type="Pfam" id="PF16344">
    <property type="entry name" value="FecR_C"/>
    <property type="match status" value="1"/>
</dbReference>
<organism evidence="4 5">
    <name type="scientific">Chitinophaga nivalis</name>
    <dbReference type="NCBI Taxonomy" id="2991709"/>
    <lineage>
        <taxon>Bacteria</taxon>
        <taxon>Pseudomonadati</taxon>
        <taxon>Bacteroidota</taxon>
        <taxon>Chitinophagia</taxon>
        <taxon>Chitinophagales</taxon>
        <taxon>Chitinophagaceae</taxon>
        <taxon>Chitinophaga</taxon>
    </lineage>
</organism>
<accession>A0ABT3IMR8</accession>
<keyword evidence="5" id="KW-1185">Reference proteome</keyword>
<dbReference type="PANTHER" id="PTHR30273">
    <property type="entry name" value="PERIPLASMIC SIGNAL SENSOR AND SIGMA FACTOR ACTIVATOR FECR-RELATED"/>
    <property type="match status" value="1"/>
</dbReference>
<reference evidence="4 5" key="1">
    <citation type="submission" date="2022-10" db="EMBL/GenBank/DDBJ databases">
        <title>Chitinophaga nivalis PC15 sp. nov., isolated from Pyeongchang county, South Korea.</title>
        <authorList>
            <person name="Trinh H.N."/>
        </authorList>
    </citation>
    <scope>NUCLEOTIDE SEQUENCE [LARGE SCALE GENOMIC DNA]</scope>
    <source>
        <strain evidence="4 5">PC14</strain>
    </source>
</reference>
<evidence type="ECO:0000313" key="4">
    <source>
        <dbReference type="EMBL" id="MCW3485019.1"/>
    </source>
</evidence>
<gene>
    <name evidence="4" type="ORF">OL497_14005</name>
</gene>
<dbReference type="Pfam" id="PF04773">
    <property type="entry name" value="FecR"/>
    <property type="match status" value="1"/>
</dbReference>
<keyword evidence="1" id="KW-0812">Transmembrane</keyword>
<dbReference type="Gene3D" id="3.55.50.30">
    <property type="match status" value="1"/>
</dbReference>
<name>A0ABT3IMR8_9BACT</name>
<evidence type="ECO:0000313" key="5">
    <source>
        <dbReference type="Proteomes" id="UP001207742"/>
    </source>
</evidence>
<feature type="transmembrane region" description="Helical" evidence="1">
    <location>
        <begin position="81"/>
        <end position="103"/>
    </location>
</feature>
<dbReference type="InterPro" id="IPR032508">
    <property type="entry name" value="FecR_C"/>
</dbReference>
<feature type="domain" description="FecR protein" evidence="2">
    <location>
        <begin position="116"/>
        <end position="208"/>
    </location>
</feature>
<dbReference type="PANTHER" id="PTHR30273:SF2">
    <property type="entry name" value="PROTEIN FECR"/>
    <property type="match status" value="1"/>
</dbReference>
<dbReference type="InterPro" id="IPR006860">
    <property type="entry name" value="FecR"/>
</dbReference>
<evidence type="ECO:0000259" key="2">
    <source>
        <dbReference type="Pfam" id="PF04773"/>
    </source>
</evidence>
<feature type="domain" description="Protein FecR C-terminal" evidence="3">
    <location>
        <begin position="252"/>
        <end position="320"/>
    </location>
</feature>
<keyword evidence="1" id="KW-1133">Transmembrane helix</keyword>
<dbReference type="EMBL" id="JAPDNS010000001">
    <property type="protein sequence ID" value="MCW3485019.1"/>
    <property type="molecule type" value="Genomic_DNA"/>
</dbReference>
<dbReference type="Proteomes" id="UP001207742">
    <property type="component" value="Unassembled WGS sequence"/>
</dbReference>
<dbReference type="Gene3D" id="2.60.120.1440">
    <property type="match status" value="1"/>
</dbReference>
<dbReference type="PIRSF" id="PIRSF018266">
    <property type="entry name" value="FecR"/>
    <property type="match status" value="1"/>
</dbReference>
<keyword evidence="1" id="KW-0472">Membrane</keyword>
<protein>
    <submittedName>
        <fullName evidence="4">DUF4974 domain-containing protein</fullName>
    </submittedName>
</protein>
<evidence type="ECO:0000259" key="3">
    <source>
        <dbReference type="Pfam" id="PF16344"/>
    </source>
</evidence>
<dbReference type="RefSeq" id="WP_264730986.1">
    <property type="nucleotide sequence ID" value="NZ_JAPDNR010000001.1"/>
</dbReference>
<proteinExistence type="predicted"/>
<sequence>MADFLPDSTLLIQYFEGKVSTPATRADIEAYITSGEDAAFVQACMEAAWKNTSHLETDPATDSDWQQFRRLAGIETKRRKIYPLLAAAAVLLVLLLAAGWIFFKPQQPAGTLAWQTVTAAPGAPHQLQLPDGSQVTLFPGATLRYTKTSPTTVREVHLSGRAFFHITATAERPFLVTTGQYTTQVLGTSFEVDNRQSLAVTLLSGKVRLLQHNGQPLMELQPNQQITIDKQQGQFRLTTVEAATITAWTSGKLSFDQEKLNTVCADLQQWYKTTIRIERTALLQKRITAEFTQAPLHAVMDILSQTAGFRYRQEKDTIVIY</sequence>
<evidence type="ECO:0000256" key="1">
    <source>
        <dbReference type="SAM" id="Phobius"/>
    </source>
</evidence>
<dbReference type="InterPro" id="IPR012373">
    <property type="entry name" value="Ferrdict_sens_TM"/>
</dbReference>